<evidence type="ECO:0000256" key="4">
    <source>
        <dbReference type="ARBA" id="ARBA00022490"/>
    </source>
</evidence>
<name>A0AAX4NXU8_9CHLO</name>
<dbReference type="PANTHER" id="PTHR13142">
    <property type="entry name" value="INNER CENTROMERE PROTEIN"/>
    <property type="match status" value="1"/>
</dbReference>
<organism evidence="10 11">
    <name type="scientific">Chloropicon roscoffensis</name>
    <dbReference type="NCBI Taxonomy" id="1461544"/>
    <lineage>
        <taxon>Eukaryota</taxon>
        <taxon>Viridiplantae</taxon>
        <taxon>Chlorophyta</taxon>
        <taxon>Chloropicophyceae</taxon>
        <taxon>Chloropicales</taxon>
        <taxon>Chloropicaceae</taxon>
        <taxon>Chloropicon</taxon>
    </lineage>
</organism>
<feature type="compositionally biased region" description="Basic and acidic residues" evidence="8">
    <location>
        <begin position="539"/>
        <end position="554"/>
    </location>
</feature>
<feature type="compositionally biased region" description="Low complexity" evidence="8">
    <location>
        <begin position="188"/>
        <end position="206"/>
    </location>
</feature>
<dbReference type="GO" id="GO:0007059">
    <property type="term" value="P:chromosome segregation"/>
    <property type="evidence" value="ECO:0007669"/>
    <property type="project" value="UniProtKB-KW"/>
</dbReference>
<feature type="compositionally biased region" description="Basic residues" evidence="8">
    <location>
        <begin position="120"/>
        <end position="129"/>
    </location>
</feature>
<feature type="compositionally biased region" description="Low complexity" evidence="8">
    <location>
        <begin position="132"/>
        <end position="146"/>
    </location>
</feature>
<feature type="compositionally biased region" description="Basic and acidic residues" evidence="8">
    <location>
        <begin position="616"/>
        <end position="697"/>
    </location>
</feature>
<reference evidence="10 11" key="1">
    <citation type="submission" date="2024-03" db="EMBL/GenBank/DDBJ databases">
        <title>Complete genome sequence of the green alga Chloropicon roscoffensis RCC1871.</title>
        <authorList>
            <person name="Lemieux C."/>
            <person name="Pombert J.-F."/>
            <person name="Otis C."/>
            <person name="Turmel M."/>
        </authorList>
    </citation>
    <scope>NUCLEOTIDE SEQUENCE [LARGE SCALE GENOMIC DNA]</scope>
    <source>
        <strain evidence="10 11">RCC1871</strain>
    </source>
</reference>
<comment type="subcellular location">
    <subcellularLocation>
        <location evidence="2">Cytoplasm</location>
        <location evidence="2">Cytoskeleton</location>
        <location evidence="2">Spindle</location>
    </subcellularLocation>
    <subcellularLocation>
        <location evidence="1">Nucleus</location>
    </subcellularLocation>
</comment>
<keyword evidence="4" id="KW-0963">Cytoplasm</keyword>
<evidence type="ECO:0000256" key="6">
    <source>
        <dbReference type="ARBA" id="ARBA00023212"/>
    </source>
</evidence>
<keyword evidence="6" id="KW-0206">Cytoskeleton</keyword>
<dbReference type="PANTHER" id="PTHR13142:SF1">
    <property type="entry name" value="INNER CENTROMERE PROTEIN"/>
    <property type="match status" value="1"/>
</dbReference>
<evidence type="ECO:0000256" key="2">
    <source>
        <dbReference type="ARBA" id="ARBA00004186"/>
    </source>
</evidence>
<sequence length="951" mass="103984">MAQPFEQVLESLRAVASGKLNQLEERSRAYLSEIGATIEARVESEKSRAARTGGRRAAAASSRKKKATAGSSIDESEGEAGDKENASSAARTRSRRTRASTKALSDATNDQVEEDPRPTRSSRRLRSKKASGDSAAAPVAATTGRVTRSRSRRQAQVLETIVETTENEDTSPEQSPEAASDGKEEKAITVVVEAEQEVVAAPPAVETPEDTGEDERAEAGAGEAGTQKEPEGGKPLAARQSKSLKPKDGDDFAGDAGEADAVADESQGQTVPIEAVETPCEAGAAKGDKDEKLVKPAEKTAQAGKKRARARTKPRQAAHKNAARTQDEEQQQEPVAQKKKARRSAGKNGEVSEVSAETSKEPRRLRRTRRSSKLAEEAEEAARVVVETADPAPAGLSPKELERPVEAAKIGQVGESTPSAIQQTTASNEADDASHIASTPKAAEDSEGRQEEFSGRIKNVEEEALSREIEQKGIKAKEVASQPEDEIAQKEEGVRISDVLETEAAATKKAVQDAKSGGLKNMMSLLSPENDDGPGEPRTLSRVEHASQQREPDQKPSLGLVEKASNVISTVTSFLPSMKKDTVVAKARKPVEVRALKVAEAARKQEALKLEEKMKRKELMRDRAVAAREAKQRMEEQKRRQMIEDQQRKDEQVKRRGEEMARRKREREEEARREREEKRRKMELELEKRKVDEERSQRSLTTGPATAKEARGDSQHGKESGKPHRSAPPNVMAISKAKSAALQSGREGTQGEDRSFAPANRVTGQAGQGHQQQQRPATTNGKPAPLTNRTNKVDDLDAPAKTSVQKPFSFNPGKAPSALVQKTPELKVHQSRVHKTPVAGAHRTKDQGPQSYQMTPYRSDSEESDDECRPAKPVPQWAKSKNLGKQLQAQMSADPDEIFNAKQTTCSLDDVFKTSNPKPCFKRRGSSGNWNEDRVTWKEEWFYKKAMGYVL</sequence>
<keyword evidence="5" id="KW-0159">Chromosome partition</keyword>
<feature type="compositionally biased region" description="Basic and acidic residues" evidence="8">
    <location>
        <begin position="442"/>
        <end position="478"/>
    </location>
</feature>
<evidence type="ECO:0000256" key="8">
    <source>
        <dbReference type="SAM" id="MobiDB-lite"/>
    </source>
</evidence>
<dbReference type="GO" id="GO:0005819">
    <property type="term" value="C:spindle"/>
    <property type="evidence" value="ECO:0007669"/>
    <property type="project" value="UniProtKB-SubCell"/>
</dbReference>
<keyword evidence="7" id="KW-0539">Nucleus</keyword>
<accession>A0AAX4NXU8</accession>
<feature type="compositionally biased region" description="Low complexity" evidence="8">
    <location>
        <begin position="50"/>
        <end position="61"/>
    </location>
</feature>
<feature type="compositionally biased region" description="Basic residues" evidence="8">
    <location>
        <begin position="304"/>
        <end position="322"/>
    </location>
</feature>
<feature type="compositionally biased region" description="Acidic residues" evidence="8">
    <location>
        <begin position="251"/>
        <end position="263"/>
    </location>
</feature>
<evidence type="ECO:0000256" key="3">
    <source>
        <dbReference type="ARBA" id="ARBA00010042"/>
    </source>
</evidence>
<dbReference type="Proteomes" id="UP001472866">
    <property type="component" value="Chromosome 01"/>
</dbReference>
<comment type="similarity">
    <text evidence="3">Belongs to the INCENP family.</text>
</comment>
<dbReference type="EMBL" id="CP151501">
    <property type="protein sequence ID" value="WZN58942.1"/>
    <property type="molecule type" value="Genomic_DNA"/>
</dbReference>
<dbReference type="AlphaFoldDB" id="A0AAX4NXU8"/>
<feature type="compositionally biased region" description="Basic and acidic residues" evidence="8">
    <location>
        <begin position="373"/>
        <end position="382"/>
    </location>
</feature>
<dbReference type="Pfam" id="PF03941">
    <property type="entry name" value="INCENP_ARK-bind"/>
    <property type="match status" value="1"/>
</dbReference>
<feature type="compositionally biased region" description="Acidic residues" evidence="8">
    <location>
        <begin position="207"/>
        <end position="216"/>
    </location>
</feature>
<feature type="region of interest" description="Disordered" evidence="8">
    <location>
        <begin position="616"/>
        <end position="875"/>
    </location>
</feature>
<feature type="compositionally biased region" description="Basic and acidic residues" evidence="8">
    <location>
        <begin position="286"/>
        <end position="298"/>
    </location>
</feature>
<dbReference type="GO" id="GO:0005634">
    <property type="term" value="C:nucleus"/>
    <property type="evidence" value="ECO:0007669"/>
    <property type="project" value="UniProtKB-SubCell"/>
</dbReference>
<evidence type="ECO:0000256" key="7">
    <source>
        <dbReference type="ARBA" id="ARBA00023242"/>
    </source>
</evidence>
<evidence type="ECO:0000313" key="11">
    <source>
        <dbReference type="Proteomes" id="UP001472866"/>
    </source>
</evidence>
<protein>
    <submittedName>
        <fullName evidence="10">INCENP_ARK-bind domain-containing protein</fullName>
    </submittedName>
</protein>
<feature type="region of interest" description="Disordered" evidence="8">
    <location>
        <begin position="40"/>
        <end position="495"/>
    </location>
</feature>
<evidence type="ECO:0000313" key="10">
    <source>
        <dbReference type="EMBL" id="WZN58942.1"/>
    </source>
</evidence>
<dbReference type="InterPro" id="IPR005635">
    <property type="entry name" value="Inner_centromere_prot_ARK-bd"/>
</dbReference>
<feature type="domain" description="Inner centromere protein ARK-binding" evidence="9">
    <location>
        <begin position="858"/>
        <end position="912"/>
    </location>
</feature>
<feature type="compositionally biased region" description="Low complexity" evidence="8">
    <location>
        <begin position="764"/>
        <end position="774"/>
    </location>
</feature>
<evidence type="ECO:0000259" key="9">
    <source>
        <dbReference type="Pfam" id="PF03941"/>
    </source>
</evidence>
<gene>
    <name evidence="10" type="ORF">HKI87_01g04670</name>
</gene>
<feature type="compositionally biased region" description="Polar residues" evidence="8">
    <location>
        <begin position="847"/>
        <end position="858"/>
    </location>
</feature>
<feature type="compositionally biased region" description="Basic residues" evidence="8">
    <location>
        <begin position="363"/>
        <end position="372"/>
    </location>
</feature>
<evidence type="ECO:0000256" key="5">
    <source>
        <dbReference type="ARBA" id="ARBA00022829"/>
    </source>
</evidence>
<evidence type="ECO:0000256" key="1">
    <source>
        <dbReference type="ARBA" id="ARBA00004123"/>
    </source>
</evidence>
<keyword evidence="11" id="KW-1185">Reference proteome</keyword>
<feature type="compositionally biased region" description="Basic and acidic residues" evidence="8">
    <location>
        <begin position="708"/>
        <end position="722"/>
    </location>
</feature>
<proteinExistence type="inferred from homology"/>
<feature type="compositionally biased region" description="Polar residues" evidence="8">
    <location>
        <begin position="414"/>
        <end position="428"/>
    </location>
</feature>
<feature type="region of interest" description="Disordered" evidence="8">
    <location>
        <begin position="507"/>
        <end position="561"/>
    </location>
</feature>